<sequence>NMTFDKEYLKMFSDIFGSIEGITSIEDISFYIRVFSSYFDWDDFALDTPNQYLGSKDGNVYDGNNRIENYDLTKQILQDSTYIEGVVNLHRKPIAIASNDYLSYTLPDGEIKTEFDPITVHLSATEANIIPTGEFQTVESLTKAHESSELEPTRISIFQSESDDDNFDGAHFVTVNFINPSGVVINTLVRPVEVTNDGGYFVIDSATVEILMTEFMEDTEAGPGISSLQIRIDLSEYYQASAPLSFPIEIKSANWLKFGEKNTEIDLLDPFINAYGSVFNGEDDTENAPFESSYPHLIGTIWVEPDFNGPVDDRELSIQDYVEINLMASVLEVVETEEESTYTTNFPIRESIMLR</sequence>
<accession>A0A0F8YU91</accession>
<feature type="non-terminal residue" evidence="1">
    <location>
        <position position="355"/>
    </location>
</feature>
<evidence type="ECO:0000313" key="1">
    <source>
        <dbReference type="EMBL" id="KKK57664.1"/>
    </source>
</evidence>
<gene>
    <name evidence="1" type="ORF">LCGC14_3052200</name>
</gene>
<comment type="caution">
    <text evidence="1">The sequence shown here is derived from an EMBL/GenBank/DDBJ whole genome shotgun (WGS) entry which is preliminary data.</text>
</comment>
<name>A0A0F8YU91_9ZZZZ</name>
<dbReference type="AlphaFoldDB" id="A0A0F8YU91"/>
<reference evidence="1" key="1">
    <citation type="journal article" date="2015" name="Nature">
        <title>Complex archaea that bridge the gap between prokaryotes and eukaryotes.</title>
        <authorList>
            <person name="Spang A."/>
            <person name="Saw J.H."/>
            <person name="Jorgensen S.L."/>
            <person name="Zaremba-Niedzwiedzka K."/>
            <person name="Martijn J."/>
            <person name="Lind A.E."/>
            <person name="van Eijk R."/>
            <person name="Schleper C."/>
            <person name="Guy L."/>
            <person name="Ettema T.J."/>
        </authorList>
    </citation>
    <scope>NUCLEOTIDE SEQUENCE</scope>
</reference>
<proteinExistence type="predicted"/>
<feature type="non-terminal residue" evidence="1">
    <location>
        <position position="1"/>
    </location>
</feature>
<protein>
    <submittedName>
        <fullName evidence="1">Uncharacterized protein</fullName>
    </submittedName>
</protein>
<organism evidence="1">
    <name type="scientific">marine sediment metagenome</name>
    <dbReference type="NCBI Taxonomy" id="412755"/>
    <lineage>
        <taxon>unclassified sequences</taxon>
        <taxon>metagenomes</taxon>
        <taxon>ecological metagenomes</taxon>
    </lineage>
</organism>
<dbReference type="EMBL" id="LAZR01064364">
    <property type="protein sequence ID" value="KKK57664.1"/>
    <property type="molecule type" value="Genomic_DNA"/>
</dbReference>